<evidence type="ECO:0000256" key="5">
    <source>
        <dbReference type="SAM" id="Phobius"/>
    </source>
</evidence>
<feature type="transmembrane region" description="Helical" evidence="5">
    <location>
        <begin position="279"/>
        <end position="297"/>
    </location>
</feature>
<evidence type="ECO:0000256" key="2">
    <source>
        <dbReference type="ARBA" id="ARBA00022692"/>
    </source>
</evidence>
<feature type="domain" description="Sodium/calcium exchanger membrane region" evidence="6">
    <location>
        <begin position="162"/>
        <end position="297"/>
    </location>
</feature>
<evidence type="ECO:0000256" key="3">
    <source>
        <dbReference type="ARBA" id="ARBA00022989"/>
    </source>
</evidence>
<keyword evidence="4 5" id="KW-0472">Membrane</keyword>
<dbReference type="AlphaFoldDB" id="F6BC34"/>
<evidence type="ECO:0000256" key="4">
    <source>
        <dbReference type="ARBA" id="ARBA00023136"/>
    </source>
</evidence>
<dbReference type="GO" id="GO:0006874">
    <property type="term" value="P:intracellular calcium ion homeostasis"/>
    <property type="evidence" value="ECO:0007669"/>
    <property type="project" value="TreeGrafter"/>
</dbReference>
<dbReference type="Gene3D" id="1.20.1420.30">
    <property type="entry name" value="NCX, central ion-binding region"/>
    <property type="match status" value="1"/>
</dbReference>
<feature type="transmembrane region" description="Helical" evidence="5">
    <location>
        <begin position="158"/>
        <end position="176"/>
    </location>
</feature>
<dbReference type="STRING" id="880724.Metig_0561"/>
<name>F6BC34_METIK</name>
<accession>F6BC34</accession>
<dbReference type="OrthoDB" id="142185at2157"/>
<dbReference type="InterPro" id="IPR044880">
    <property type="entry name" value="NCX_ion-bd_dom_sf"/>
</dbReference>
<dbReference type="Proteomes" id="UP000009227">
    <property type="component" value="Chromosome"/>
</dbReference>
<feature type="transmembrane region" description="Helical" evidence="5">
    <location>
        <begin position="225"/>
        <end position="248"/>
    </location>
</feature>
<feature type="transmembrane region" description="Helical" evidence="5">
    <location>
        <begin position="74"/>
        <end position="96"/>
    </location>
</feature>
<comment type="subcellular location">
    <subcellularLocation>
        <location evidence="1">Membrane</location>
        <topology evidence="1">Multi-pass membrane protein</topology>
    </subcellularLocation>
</comment>
<dbReference type="InterPro" id="IPR004481">
    <property type="entry name" value="K/Na/Ca-exchanger"/>
</dbReference>
<sequence length="298" mass="31973">MIINVLLFIIGLLLLSYGSDWFIVGSSRIAKLFRISDFVIGATIVAIGTSLPEIVTSVYAAWINSPGISTGNAIGSCIANVGLVLALSIIFSPIIIKESSVVKNTYAYILFLITAFILGFNGFSWIDGIILIFLFAIYLKYTIKNGKEKIDEVEETSYIRAALLLIIGLIGVILGSEMFVNGARNIALALGVSEKIVGFTLVALGTSLPELAVSIAAAKKKLGKMVLGNIVGSNVANIGMALGLSAIVTPLPPQNLEMGITLFMAVLLAMFAKRRKLGIFEGIVFLIMYCVFLYTLFN</sequence>
<feature type="transmembrane region" description="Helical" evidence="5">
    <location>
        <begin position="108"/>
        <end position="137"/>
    </location>
</feature>
<dbReference type="EMBL" id="CP002737">
    <property type="protein sequence ID" value="AEF96115.1"/>
    <property type="molecule type" value="Genomic_DNA"/>
</dbReference>
<feature type="transmembrane region" description="Helical" evidence="5">
    <location>
        <begin position="254"/>
        <end position="272"/>
    </location>
</feature>
<keyword evidence="3 5" id="KW-1133">Transmembrane helix</keyword>
<feature type="transmembrane region" description="Helical" evidence="5">
    <location>
        <begin position="38"/>
        <end position="62"/>
    </location>
</feature>
<reference evidence="7 8" key="1">
    <citation type="submission" date="2011-05" db="EMBL/GenBank/DDBJ databases">
        <title>Complete sequence of Methanotorris igneus Kol 5.</title>
        <authorList>
            <consortium name="US DOE Joint Genome Institute"/>
            <person name="Lucas S."/>
            <person name="Han J."/>
            <person name="Lapidus A."/>
            <person name="Cheng J.-F."/>
            <person name="Goodwin L."/>
            <person name="Pitluck S."/>
            <person name="Peters L."/>
            <person name="Mikhailova N."/>
            <person name="Chertkov O."/>
            <person name="Han C."/>
            <person name="Tapia R."/>
            <person name="Land M."/>
            <person name="Hauser L."/>
            <person name="Kyrpides N."/>
            <person name="Ivanova N."/>
            <person name="Pagani I."/>
            <person name="Sieprawska-Lupa M."/>
            <person name="Whitman W."/>
            <person name="Woyke T."/>
        </authorList>
    </citation>
    <scope>NUCLEOTIDE SEQUENCE [LARGE SCALE GENOMIC DNA]</scope>
    <source>
        <strain evidence="8">DSM 5666 / JCM 11834 / Kol 5</strain>
    </source>
</reference>
<evidence type="ECO:0000313" key="7">
    <source>
        <dbReference type="EMBL" id="AEF96115.1"/>
    </source>
</evidence>
<feature type="transmembrane region" description="Helical" evidence="5">
    <location>
        <begin position="196"/>
        <end position="218"/>
    </location>
</feature>
<dbReference type="InterPro" id="IPR004837">
    <property type="entry name" value="NaCa_Exmemb"/>
</dbReference>
<proteinExistence type="predicted"/>
<dbReference type="RefSeq" id="WP_013798722.1">
    <property type="nucleotide sequence ID" value="NC_015562.1"/>
</dbReference>
<keyword evidence="2 5" id="KW-0812">Transmembrane</keyword>
<feature type="domain" description="Sodium/calcium exchanger membrane region" evidence="6">
    <location>
        <begin position="5"/>
        <end position="142"/>
    </location>
</feature>
<organism evidence="8">
    <name type="scientific">Methanotorris igneus (strain DSM 5666 / JCM 11834 / Kol 5)</name>
    <dbReference type="NCBI Taxonomy" id="880724"/>
    <lineage>
        <taxon>Archaea</taxon>
        <taxon>Methanobacteriati</taxon>
        <taxon>Methanobacteriota</taxon>
        <taxon>Methanomada group</taxon>
        <taxon>Methanococci</taxon>
        <taxon>Methanococcales</taxon>
        <taxon>Methanocaldococcaceae</taxon>
        <taxon>Methanotorris</taxon>
    </lineage>
</organism>
<dbReference type="GO" id="GO:0008273">
    <property type="term" value="F:calcium, potassium:sodium antiporter activity"/>
    <property type="evidence" value="ECO:0007669"/>
    <property type="project" value="TreeGrafter"/>
</dbReference>
<dbReference type="NCBIfam" id="TIGR00367">
    <property type="entry name" value="calcium/sodium antiporter"/>
    <property type="match status" value="1"/>
</dbReference>
<keyword evidence="8" id="KW-1185">Reference proteome</keyword>
<evidence type="ECO:0000313" key="8">
    <source>
        <dbReference type="Proteomes" id="UP000009227"/>
    </source>
</evidence>
<dbReference type="GeneID" id="10643399"/>
<dbReference type="Pfam" id="PF01699">
    <property type="entry name" value="Na_Ca_ex"/>
    <property type="match status" value="2"/>
</dbReference>
<dbReference type="KEGG" id="mig:Metig_0561"/>
<dbReference type="PANTHER" id="PTHR10846:SF8">
    <property type="entry name" value="INNER MEMBRANE PROTEIN YRBG"/>
    <property type="match status" value="1"/>
</dbReference>
<dbReference type="GO" id="GO:0005886">
    <property type="term" value="C:plasma membrane"/>
    <property type="evidence" value="ECO:0007669"/>
    <property type="project" value="TreeGrafter"/>
</dbReference>
<protein>
    <submittedName>
        <fullName evidence="7">Na+/Ca+ antiporter, CaCA family</fullName>
    </submittedName>
</protein>
<dbReference type="PANTHER" id="PTHR10846">
    <property type="entry name" value="SODIUM/POTASSIUM/CALCIUM EXCHANGER"/>
    <property type="match status" value="1"/>
</dbReference>
<dbReference type="HOGENOM" id="CLU_007948_0_1_2"/>
<dbReference type="GO" id="GO:0005262">
    <property type="term" value="F:calcium channel activity"/>
    <property type="evidence" value="ECO:0007669"/>
    <property type="project" value="TreeGrafter"/>
</dbReference>
<evidence type="ECO:0000259" key="6">
    <source>
        <dbReference type="Pfam" id="PF01699"/>
    </source>
</evidence>
<gene>
    <name evidence="7" type="ordered locus">Metig_0561</name>
</gene>
<evidence type="ECO:0000256" key="1">
    <source>
        <dbReference type="ARBA" id="ARBA00004141"/>
    </source>
</evidence>